<name>A0ABU2GC91_9EURY</name>
<feature type="region of interest" description="Disordered" evidence="1">
    <location>
        <begin position="21"/>
        <end position="46"/>
    </location>
</feature>
<gene>
    <name evidence="2" type="ORF">NDI76_03535</name>
</gene>
<keyword evidence="3" id="KW-1185">Reference proteome</keyword>
<evidence type="ECO:0000256" key="1">
    <source>
        <dbReference type="SAM" id="MobiDB-lite"/>
    </source>
</evidence>
<proteinExistence type="predicted"/>
<sequence>MTNDARRTRGDAWAWALLSLFGPPSADDGTDGENGDGASGRERSRR</sequence>
<accession>A0ABU2GC91</accession>
<dbReference type="RefSeq" id="WP_310922633.1">
    <property type="nucleotide sequence ID" value="NZ_JAMQOP010000001.1"/>
</dbReference>
<reference evidence="2 3" key="1">
    <citation type="submission" date="2022-06" db="EMBL/GenBank/DDBJ databases">
        <title>Halogeometricum sp. a new haloarchaeum isolate from saline soil.</title>
        <authorList>
            <person name="Strakova D."/>
            <person name="Galisteo C."/>
            <person name="Sanchez-Porro C."/>
            <person name="Ventosa A."/>
        </authorList>
    </citation>
    <scope>NUCLEOTIDE SEQUENCE [LARGE SCALE GENOMIC DNA]</scope>
    <source>
        <strain evidence="2 3">S1BR25-6</strain>
    </source>
</reference>
<dbReference type="Proteomes" id="UP001257060">
    <property type="component" value="Unassembled WGS sequence"/>
</dbReference>
<protein>
    <submittedName>
        <fullName evidence="2">Uncharacterized protein</fullName>
    </submittedName>
</protein>
<organism evidence="2 3">
    <name type="scientific">Halogeometricum salsisoli</name>
    <dbReference type="NCBI Taxonomy" id="2950536"/>
    <lineage>
        <taxon>Archaea</taxon>
        <taxon>Methanobacteriati</taxon>
        <taxon>Methanobacteriota</taxon>
        <taxon>Stenosarchaea group</taxon>
        <taxon>Halobacteria</taxon>
        <taxon>Halobacteriales</taxon>
        <taxon>Haloferacaceae</taxon>
        <taxon>Halogeometricum</taxon>
    </lineage>
</organism>
<evidence type="ECO:0000313" key="3">
    <source>
        <dbReference type="Proteomes" id="UP001257060"/>
    </source>
</evidence>
<evidence type="ECO:0000313" key="2">
    <source>
        <dbReference type="EMBL" id="MDS0297804.1"/>
    </source>
</evidence>
<dbReference type="EMBL" id="JAMQOP010000001">
    <property type="protein sequence ID" value="MDS0297804.1"/>
    <property type="molecule type" value="Genomic_DNA"/>
</dbReference>
<comment type="caution">
    <text evidence="2">The sequence shown here is derived from an EMBL/GenBank/DDBJ whole genome shotgun (WGS) entry which is preliminary data.</text>
</comment>